<dbReference type="EMBL" id="JAACJO010000001">
    <property type="protein sequence ID" value="KAF5363561.1"/>
    <property type="molecule type" value="Genomic_DNA"/>
</dbReference>
<feature type="compositionally biased region" description="Acidic residues" evidence="8">
    <location>
        <begin position="153"/>
        <end position="164"/>
    </location>
</feature>
<dbReference type="GO" id="GO:0003711">
    <property type="term" value="F:transcription elongation factor activity"/>
    <property type="evidence" value="ECO:0007669"/>
    <property type="project" value="TreeGrafter"/>
</dbReference>
<dbReference type="Pfam" id="PF09816">
    <property type="entry name" value="EAF"/>
    <property type="match status" value="1"/>
</dbReference>
<comment type="similarity">
    <text evidence="2">Belongs to the EAF family.</text>
</comment>
<evidence type="ECO:0000259" key="9">
    <source>
        <dbReference type="Pfam" id="PF09816"/>
    </source>
</evidence>
<keyword evidence="6" id="KW-0804">Transcription</keyword>
<name>A0A8H5LND6_9AGAR</name>
<dbReference type="InterPro" id="IPR027093">
    <property type="entry name" value="EAF_fam"/>
</dbReference>
<evidence type="ECO:0000256" key="1">
    <source>
        <dbReference type="ARBA" id="ARBA00004123"/>
    </source>
</evidence>
<evidence type="ECO:0000256" key="2">
    <source>
        <dbReference type="ARBA" id="ARBA00007798"/>
    </source>
</evidence>
<evidence type="ECO:0000256" key="7">
    <source>
        <dbReference type="ARBA" id="ARBA00023242"/>
    </source>
</evidence>
<dbReference type="OrthoDB" id="125903at2759"/>
<feature type="region of interest" description="Disordered" evidence="8">
    <location>
        <begin position="418"/>
        <end position="469"/>
    </location>
</feature>
<gene>
    <name evidence="10" type="ORF">D9756_000951</name>
</gene>
<feature type="compositionally biased region" description="Pro residues" evidence="8">
    <location>
        <begin position="209"/>
        <end position="219"/>
    </location>
</feature>
<feature type="compositionally biased region" description="Acidic residues" evidence="8">
    <location>
        <begin position="451"/>
        <end position="469"/>
    </location>
</feature>
<evidence type="ECO:0000256" key="6">
    <source>
        <dbReference type="ARBA" id="ARBA00023163"/>
    </source>
</evidence>
<protein>
    <recommendedName>
        <fullName evidence="9">Transcription elongation factor Eaf N-terminal domain-containing protein</fullName>
    </recommendedName>
</protein>
<dbReference type="Proteomes" id="UP000559027">
    <property type="component" value="Unassembled WGS sequence"/>
</dbReference>
<keyword evidence="11" id="KW-1185">Reference proteome</keyword>
<evidence type="ECO:0000313" key="10">
    <source>
        <dbReference type="EMBL" id="KAF5363561.1"/>
    </source>
</evidence>
<comment type="subcellular location">
    <subcellularLocation>
        <location evidence="1">Nucleus</location>
    </subcellularLocation>
</comment>
<organism evidence="10 11">
    <name type="scientific">Leucocoprinus leucothites</name>
    <dbReference type="NCBI Taxonomy" id="201217"/>
    <lineage>
        <taxon>Eukaryota</taxon>
        <taxon>Fungi</taxon>
        <taxon>Dikarya</taxon>
        <taxon>Basidiomycota</taxon>
        <taxon>Agaricomycotina</taxon>
        <taxon>Agaricomycetes</taxon>
        <taxon>Agaricomycetidae</taxon>
        <taxon>Agaricales</taxon>
        <taxon>Agaricineae</taxon>
        <taxon>Agaricaceae</taxon>
        <taxon>Leucocoprinus</taxon>
    </lineage>
</organism>
<keyword evidence="5" id="KW-0010">Activator</keyword>
<evidence type="ECO:0000256" key="8">
    <source>
        <dbReference type="SAM" id="MobiDB-lite"/>
    </source>
</evidence>
<keyword evidence="7" id="KW-0539">Nucleus</keyword>
<dbReference type="InterPro" id="IPR019194">
    <property type="entry name" value="Tscrpt_elong_fac_Eaf_N"/>
</dbReference>
<evidence type="ECO:0000256" key="5">
    <source>
        <dbReference type="ARBA" id="ARBA00023159"/>
    </source>
</evidence>
<dbReference type="PANTHER" id="PTHR15970">
    <property type="entry name" value="ELL-ASSOCIATED FACTOR EAF"/>
    <property type="match status" value="1"/>
</dbReference>
<feature type="domain" description="Transcription elongation factor Eaf N-terminal" evidence="9">
    <location>
        <begin position="15"/>
        <end position="135"/>
    </location>
</feature>
<accession>A0A8H5LND6</accession>
<feature type="compositionally biased region" description="Acidic residues" evidence="8">
    <location>
        <begin position="385"/>
        <end position="406"/>
    </location>
</feature>
<evidence type="ECO:0000313" key="11">
    <source>
        <dbReference type="Proteomes" id="UP000559027"/>
    </source>
</evidence>
<dbReference type="GO" id="GO:0032783">
    <property type="term" value="C:super elongation complex"/>
    <property type="evidence" value="ECO:0007669"/>
    <property type="project" value="InterPro"/>
</dbReference>
<evidence type="ECO:0000256" key="4">
    <source>
        <dbReference type="ARBA" id="ARBA00023015"/>
    </source>
</evidence>
<keyword evidence="4" id="KW-0805">Transcription regulation</keyword>
<feature type="compositionally biased region" description="Acidic residues" evidence="8">
    <location>
        <begin position="357"/>
        <end position="370"/>
    </location>
</feature>
<sequence>MASTSTSWMPAQGKYPVKIGSSLNRALKARKQGGTPPATNPRRNLPDRDFYSFRYNFKPPAIDSTKTGTIEVKRGKEKTQVAVEHSSSQAGEAYVFAGTETQAKEWDVVLIYDDESGEYTLEKLDSFVNLTWERKRTSAAPAPSPVAPSPSDMDAEGDNDEELEKELLGLAEDIPLAKTIKQRPSQPPPRAPPPRKEEEEEEEIFIPPVQEPAPQPPPKQQQSSKKSTSRATKPIPKARPSAAAATEPTASPMANAPQPAAAPTQKAAQKAKKRKEQEPSGRQSDPEVEDLTFGKPAKRAKVPAATAAAIPPQPTPAPSAGFALPGSSSSGFFQPPPPPVPVSKPQKGGQHSAMPEVADEDSEEDWEEIANVDPPPRALSYHSDEGEEVGDGLFGDEDGEADLEDELANQLDAELGGDFLEEALSEPQAPSAKVPLSWGQLAAATGGPDGVMEDDSDEDFSSSDDSDDY</sequence>
<reference evidence="10 11" key="1">
    <citation type="journal article" date="2020" name="ISME J.">
        <title>Uncovering the hidden diversity of litter-decomposition mechanisms in mushroom-forming fungi.</title>
        <authorList>
            <person name="Floudas D."/>
            <person name="Bentzer J."/>
            <person name="Ahren D."/>
            <person name="Johansson T."/>
            <person name="Persson P."/>
            <person name="Tunlid A."/>
        </authorList>
    </citation>
    <scope>NUCLEOTIDE SEQUENCE [LARGE SCALE GENOMIC DNA]</scope>
    <source>
        <strain evidence="10 11">CBS 146.42</strain>
    </source>
</reference>
<dbReference type="AlphaFoldDB" id="A0A8H5LND6"/>
<evidence type="ECO:0000256" key="3">
    <source>
        <dbReference type="ARBA" id="ARBA00022553"/>
    </source>
</evidence>
<comment type="caution">
    <text evidence="10">The sequence shown here is derived from an EMBL/GenBank/DDBJ whole genome shotgun (WGS) entry which is preliminary data.</text>
</comment>
<dbReference type="PANTHER" id="PTHR15970:SF2">
    <property type="entry name" value="ELL-ASSOCIATED FACTOR EAF"/>
    <property type="match status" value="1"/>
</dbReference>
<dbReference type="GO" id="GO:0006368">
    <property type="term" value="P:transcription elongation by RNA polymerase II"/>
    <property type="evidence" value="ECO:0007669"/>
    <property type="project" value="InterPro"/>
</dbReference>
<feature type="region of interest" description="Disordered" evidence="8">
    <location>
        <begin position="136"/>
        <end position="406"/>
    </location>
</feature>
<feature type="compositionally biased region" description="Low complexity" evidence="8">
    <location>
        <begin position="220"/>
        <end position="268"/>
    </location>
</feature>
<keyword evidence="3" id="KW-0597">Phosphoprotein</keyword>
<proteinExistence type="inferred from homology"/>